<dbReference type="AlphaFoldDB" id="A0A1I4KLJ3"/>
<keyword evidence="2" id="KW-1185">Reference proteome</keyword>
<accession>A0A1I4KLJ3</accession>
<reference evidence="2" key="1">
    <citation type="submission" date="2016-10" db="EMBL/GenBank/DDBJ databases">
        <authorList>
            <person name="Varghese N."/>
            <person name="Submissions S."/>
        </authorList>
    </citation>
    <scope>NUCLEOTIDE SEQUENCE [LARGE SCALE GENOMIC DNA]</scope>
    <source>
        <strain evidence="2">CGMCC 1.6474</strain>
    </source>
</reference>
<dbReference type="GO" id="GO:0004386">
    <property type="term" value="F:helicase activity"/>
    <property type="evidence" value="ECO:0007669"/>
    <property type="project" value="UniProtKB-KW"/>
</dbReference>
<dbReference type="Proteomes" id="UP000198804">
    <property type="component" value="Unassembled WGS sequence"/>
</dbReference>
<gene>
    <name evidence="1" type="ORF">SAMN04488125_1257</name>
</gene>
<evidence type="ECO:0000313" key="2">
    <source>
        <dbReference type="Proteomes" id="UP000198804"/>
    </source>
</evidence>
<sequence length="98" mass="10469">MLQAVNRYRRSPEWSVAILVPTNALAITAFDYMLGSDHGLPAYPAEILVAAEGPILASALIALLLEPHNDPHQLAALVLEALGRGLIKLAARHAGLRV</sequence>
<dbReference type="RefSeq" id="WP_131803914.1">
    <property type="nucleotide sequence ID" value="NZ_FOSV01000025.1"/>
</dbReference>
<dbReference type="EMBL" id="FOSV01000025">
    <property type="protein sequence ID" value="SFL79642.1"/>
    <property type="molecule type" value="Genomic_DNA"/>
</dbReference>
<evidence type="ECO:0000313" key="1">
    <source>
        <dbReference type="EMBL" id="SFL79642.1"/>
    </source>
</evidence>
<keyword evidence="1" id="KW-0547">Nucleotide-binding</keyword>
<keyword evidence="1" id="KW-0067">ATP-binding</keyword>
<organism evidence="1 2">
    <name type="scientific">Methylorubrum salsuginis</name>
    <dbReference type="NCBI Taxonomy" id="414703"/>
    <lineage>
        <taxon>Bacteria</taxon>
        <taxon>Pseudomonadati</taxon>
        <taxon>Pseudomonadota</taxon>
        <taxon>Alphaproteobacteria</taxon>
        <taxon>Hyphomicrobiales</taxon>
        <taxon>Methylobacteriaceae</taxon>
        <taxon>Methylorubrum</taxon>
    </lineage>
</organism>
<keyword evidence="1" id="KW-0347">Helicase</keyword>
<protein>
    <submittedName>
        <fullName evidence="1">DNA helicase-2 / ATP-dependent DNA helicase PcrA</fullName>
    </submittedName>
</protein>
<proteinExistence type="predicted"/>
<keyword evidence="1" id="KW-0378">Hydrolase</keyword>
<name>A0A1I4KLJ3_9HYPH</name>